<dbReference type="InterPro" id="IPR022550">
    <property type="entry name" value="NTP_transf_8"/>
</dbReference>
<comment type="caution">
    <text evidence="2">The sequence shown here is derived from an EMBL/GenBank/DDBJ whole genome shotgun (WGS) entry which is preliminary data.</text>
</comment>
<dbReference type="AlphaFoldDB" id="A0A1Y2KX16"/>
<dbReference type="STRING" id="1293891.TMES_17055"/>
<dbReference type="Pfam" id="PF12281">
    <property type="entry name" value="NTP_transf_8"/>
    <property type="match status" value="1"/>
</dbReference>
<dbReference type="OrthoDB" id="5469612at2"/>
<feature type="domain" description="Nucleotidyltransferase-like" evidence="1">
    <location>
        <begin position="108"/>
        <end position="313"/>
    </location>
</feature>
<sequence>MAETCQNLSATAVATYSDLLRLLKDAQVLDVRGTPELRILNGREYWYDRYRLGTDTIARFIGPNNDDIRERIARIAAIKAAQKDQEKQCGRLLRILRAEGLLSVDRGTGSLLAAMARVGVFRLGGVLVGTNAFRLYEGELGIRLGADDVAMTMDVDIASFERLSLAIGDHVDEDLAAVFADLKFEAVPSQEGRTFWRWKQKQDGSLVEFLSPSFDERETVKNLPALGVSALSLHHLNYLIADPIKSAILYRNGLLVNVPRPERFAIHKLIVADRRHGSEAALKQRKDQRQAALLIEVLAQDRPFDLKEAFEDAQDRGPKWRNRIDNTLAKMPVTADILARL</sequence>
<evidence type="ECO:0000313" key="3">
    <source>
        <dbReference type="Proteomes" id="UP000193391"/>
    </source>
</evidence>
<dbReference type="RefSeq" id="WP_085584786.1">
    <property type="nucleotide sequence ID" value="NZ_JFKA01000009.1"/>
</dbReference>
<gene>
    <name evidence="2" type="ORF">TMES_17055</name>
</gene>
<organism evidence="2 3">
    <name type="scientific">Thalassospira mesophila</name>
    <dbReference type="NCBI Taxonomy" id="1293891"/>
    <lineage>
        <taxon>Bacteria</taxon>
        <taxon>Pseudomonadati</taxon>
        <taxon>Pseudomonadota</taxon>
        <taxon>Alphaproteobacteria</taxon>
        <taxon>Rhodospirillales</taxon>
        <taxon>Thalassospiraceae</taxon>
        <taxon>Thalassospira</taxon>
    </lineage>
</organism>
<accession>A0A1Y2KX16</accession>
<reference evidence="2 3" key="1">
    <citation type="submission" date="2014-03" db="EMBL/GenBank/DDBJ databases">
        <title>The draft genome sequence of Thalassospira mesophila JCM 18969.</title>
        <authorList>
            <person name="Lai Q."/>
            <person name="Shao Z."/>
        </authorList>
    </citation>
    <scope>NUCLEOTIDE SEQUENCE [LARGE SCALE GENOMIC DNA]</scope>
    <source>
        <strain evidence="2 3">JCM 18969</strain>
    </source>
</reference>
<dbReference type="Proteomes" id="UP000193391">
    <property type="component" value="Unassembled WGS sequence"/>
</dbReference>
<dbReference type="InterPro" id="IPR058575">
    <property type="entry name" value="NTP_transf_8_dom"/>
</dbReference>
<dbReference type="PIRSF" id="PIRSF031854">
    <property type="entry name" value="UCP031854"/>
    <property type="match status" value="1"/>
</dbReference>
<evidence type="ECO:0000313" key="2">
    <source>
        <dbReference type="EMBL" id="OSQ36776.1"/>
    </source>
</evidence>
<keyword evidence="3" id="KW-1185">Reference proteome</keyword>
<protein>
    <recommendedName>
        <fullName evidence="1">Nucleotidyltransferase-like domain-containing protein</fullName>
    </recommendedName>
</protein>
<name>A0A1Y2KX16_9PROT</name>
<evidence type="ECO:0000259" key="1">
    <source>
        <dbReference type="Pfam" id="PF12281"/>
    </source>
</evidence>
<dbReference type="EMBL" id="JFKA01000009">
    <property type="protein sequence ID" value="OSQ36776.1"/>
    <property type="molecule type" value="Genomic_DNA"/>
</dbReference>
<proteinExistence type="predicted"/>